<dbReference type="AlphaFoldDB" id="A0A940DSF6"/>
<proteinExistence type="predicted"/>
<comment type="caution">
    <text evidence="1">The sequence shown here is derived from an EMBL/GenBank/DDBJ whole genome shotgun (WGS) entry which is preliminary data.</text>
</comment>
<protein>
    <submittedName>
        <fullName evidence="1">Uncharacterized protein</fullName>
    </submittedName>
</protein>
<dbReference type="Pfam" id="PF05045">
    <property type="entry name" value="RgpF"/>
    <property type="match status" value="1"/>
</dbReference>
<dbReference type="InterPro" id="IPR007739">
    <property type="entry name" value="RgpF"/>
</dbReference>
<gene>
    <name evidence="1" type="ORF">IAB75_07300</name>
</gene>
<organism evidence="1 2">
    <name type="scientific">Candidatus Cryptobacteroides avicola</name>
    <dbReference type="NCBI Taxonomy" id="2840757"/>
    <lineage>
        <taxon>Bacteria</taxon>
        <taxon>Pseudomonadati</taxon>
        <taxon>Bacteroidota</taxon>
        <taxon>Bacteroidia</taxon>
        <taxon>Bacteroidales</taxon>
        <taxon>Candidatus Cryptobacteroides</taxon>
    </lineage>
</organism>
<dbReference type="EMBL" id="JADILV010000047">
    <property type="protein sequence ID" value="MBO8483902.1"/>
    <property type="molecule type" value="Genomic_DNA"/>
</dbReference>
<sequence>MKLLVHLHVFYYSQLDWFIDRLSNISGCQWDLYVTEIRHDRSIEHKFNKLGCKVTYMETENRGYDIWPFIQVIKSVDLDEYDLIMKLHTKGARDRKYKLKGLSIRGLQWRDELVDAMLLSRNRFTRVLRHFQNNPKTGLICSKLCYKKVLSVYPEDTTILLDELDRLGFKGTGKWFCAGTMFIARSPIYRFLQTDIVYAGMFSTASNSCATGTMAHVYERILSMAPLAYSYKVKTLATNIFFSIYIPLSHVLQPFLTWLFSIDRAGKDKTKYLKVFGIRFKLSK</sequence>
<reference evidence="1" key="1">
    <citation type="submission" date="2020-10" db="EMBL/GenBank/DDBJ databases">
        <authorList>
            <person name="Gilroy R."/>
        </authorList>
    </citation>
    <scope>NUCLEOTIDE SEQUENCE</scope>
    <source>
        <strain evidence="1">G3-8215</strain>
    </source>
</reference>
<name>A0A940DSF6_9BACT</name>
<evidence type="ECO:0000313" key="1">
    <source>
        <dbReference type="EMBL" id="MBO8483902.1"/>
    </source>
</evidence>
<evidence type="ECO:0000313" key="2">
    <source>
        <dbReference type="Proteomes" id="UP000725002"/>
    </source>
</evidence>
<accession>A0A940DSF6</accession>
<dbReference type="Proteomes" id="UP000725002">
    <property type="component" value="Unassembled WGS sequence"/>
</dbReference>
<reference evidence="1" key="2">
    <citation type="journal article" date="2021" name="PeerJ">
        <title>Extensive microbial diversity within the chicken gut microbiome revealed by metagenomics and culture.</title>
        <authorList>
            <person name="Gilroy R."/>
            <person name="Ravi A."/>
            <person name="Getino M."/>
            <person name="Pursley I."/>
            <person name="Horton D.L."/>
            <person name="Alikhan N.F."/>
            <person name="Baker D."/>
            <person name="Gharbi K."/>
            <person name="Hall N."/>
            <person name="Watson M."/>
            <person name="Adriaenssens E.M."/>
            <person name="Foster-Nyarko E."/>
            <person name="Jarju S."/>
            <person name="Secka A."/>
            <person name="Antonio M."/>
            <person name="Oren A."/>
            <person name="Chaudhuri R.R."/>
            <person name="La Ragione R."/>
            <person name="Hildebrand F."/>
            <person name="Pallen M.J."/>
        </authorList>
    </citation>
    <scope>NUCLEOTIDE SEQUENCE</scope>
    <source>
        <strain evidence="1">G3-8215</strain>
    </source>
</reference>